<name>A0A2W4X3L2_9CYAN</name>
<proteinExistence type="predicted"/>
<evidence type="ECO:0000313" key="2">
    <source>
        <dbReference type="Proteomes" id="UP000249794"/>
    </source>
</evidence>
<reference evidence="1 2" key="2">
    <citation type="submission" date="2018-06" db="EMBL/GenBank/DDBJ databases">
        <title>Metagenomic assembly of (sub)arctic Cyanobacteria and their associated microbiome from non-axenic cultures.</title>
        <authorList>
            <person name="Baurain D."/>
        </authorList>
    </citation>
    <scope>NUCLEOTIDE SEQUENCE [LARGE SCALE GENOMIC DNA]</scope>
    <source>
        <strain evidence="1">ULC027bin1</strain>
    </source>
</reference>
<gene>
    <name evidence="1" type="ORF">DCF15_15120</name>
</gene>
<organism evidence="1 2">
    <name type="scientific">Phormidesmis priestleyi</name>
    <dbReference type="NCBI Taxonomy" id="268141"/>
    <lineage>
        <taxon>Bacteria</taxon>
        <taxon>Bacillati</taxon>
        <taxon>Cyanobacteriota</taxon>
        <taxon>Cyanophyceae</taxon>
        <taxon>Leptolyngbyales</taxon>
        <taxon>Leptolyngbyaceae</taxon>
        <taxon>Phormidesmis</taxon>
    </lineage>
</organism>
<evidence type="ECO:0000313" key="1">
    <source>
        <dbReference type="EMBL" id="PZO51162.1"/>
    </source>
</evidence>
<dbReference type="EMBL" id="QBMP01000174">
    <property type="protein sequence ID" value="PZO51162.1"/>
    <property type="molecule type" value="Genomic_DNA"/>
</dbReference>
<dbReference type="AlphaFoldDB" id="A0A2W4X3L2"/>
<sequence>MSINVCQSIKCPWFAPSSKGSYGCQRWPVSSCCHLLQAHRTEFSENEYALYADAPSDQALRQWKAENDRFCLEDPKYADDRKFHADFPECFEDDSFKVGAIASGVEKL</sequence>
<comment type="caution">
    <text evidence="1">The sequence shown here is derived from an EMBL/GenBank/DDBJ whole genome shotgun (WGS) entry which is preliminary data.</text>
</comment>
<reference evidence="2" key="1">
    <citation type="submission" date="2018-04" db="EMBL/GenBank/DDBJ databases">
        <authorList>
            <person name="Cornet L."/>
        </authorList>
    </citation>
    <scope>NUCLEOTIDE SEQUENCE [LARGE SCALE GENOMIC DNA]</scope>
</reference>
<protein>
    <submittedName>
        <fullName evidence="1">Uncharacterized protein</fullName>
    </submittedName>
</protein>
<accession>A0A2W4X3L2</accession>
<dbReference type="Proteomes" id="UP000249794">
    <property type="component" value="Unassembled WGS sequence"/>
</dbReference>